<keyword evidence="6 11" id="KW-0500">Molybdenum</keyword>
<feature type="domain" description="ABC transmembrane type-1" evidence="12">
    <location>
        <begin position="8"/>
        <end position="214"/>
    </location>
</feature>
<sequence length="224" mass="23731">MGTVWLPLALSLKVALWATAINLVLGVAVAFGLSRWRSHARELVDSILTLPLVLPPTVLGYYLLVLLGRRGVFGEWLDRLGIQLVFTWQGAVIASTLVAFPLVQKAARAAFEAVDPQLEDAARVLGLREAAVFFRVSLPLAARGITAGALLAFARALGEFGATLMIAGNLPGRTQTLSVAIYAAVQAGDDRTAGIMVTVTSVTCVAALLLAGWLAPAHLRRARP</sequence>
<dbReference type="Gene3D" id="1.10.3720.10">
    <property type="entry name" value="MetI-like"/>
    <property type="match status" value="1"/>
</dbReference>
<evidence type="ECO:0000256" key="10">
    <source>
        <dbReference type="RuleBase" id="RU363032"/>
    </source>
</evidence>
<gene>
    <name evidence="13" type="ORF">J2T07_001337</name>
</gene>
<dbReference type="PROSITE" id="PS50928">
    <property type="entry name" value="ABC_TM1"/>
    <property type="match status" value="1"/>
</dbReference>
<comment type="similarity">
    <text evidence="3 11">Belongs to the binding-protein-dependent transport system permease family. CysTW subfamily.</text>
</comment>
<dbReference type="NCBIfam" id="TIGR02141">
    <property type="entry name" value="modB_ABC"/>
    <property type="match status" value="1"/>
</dbReference>
<feature type="transmembrane region" description="Helical" evidence="10">
    <location>
        <begin position="80"/>
        <end position="103"/>
    </location>
</feature>
<dbReference type="EMBL" id="JAUSSK010000002">
    <property type="protein sequence ID" value="MDQ0009160.1"/>
    <property type="molecule type" value="Genomic_DNA"/>
</dbReference>
<evidence type="ECO:0000313" key="14">
    <source>
        <dbReference type="Proteomes" id="UP001237737"/>
    </source>
</evidence>
<dbReference type="InterPro" id="IPR035906">
    <property type="entry name" value="MetI-like_sf"/>
</dbReference>
<dbReference type="InterPro" id="IPR011867">
    <property type="entry name" value="ModB_ABC"/>
</dbReference>
<feature type="transmembrane region" description="Helical" evidence="10">
    <location>
        <begin position="46"/>
        <end position="68"/>
    </location>
</feature>
<organism evidence="13 14">
    <name type="scientific">Luteibacter jiangsuensis</name>
    <dbReference type="NCBI Taxonomy" id="637577"/>
    <lineage>
        <taxon>Bacteria</taxon>
        <taxon>Pseudomonadati</taxon>
        <taxon>Pseudomonadota</taxon>
        <taxon>Gammaproteobacteria</taxon>
        <taxon>Lysobacterales</taxon>
        <taxon>Rhodanobacteraceae</taxon>
        <taxon>Luteibacter</taxon>
    </lineage>
</organism>
<feature type="transmembrane region" description="Helical" evidence="10">
    <location>
        <begin position="132"/>
        <end position="154"/>
    </location>
</feature>
<evidence type="ECO:0000256" key="6">
    <source>
        <dbReference type="ARBA" id="ARBA00022505"/>
    </source>
</evidence>
<name>A0ABT9SWK7_9GAMM</name>
<protein>
    <recommendedName>
        <fullName evidence="11">Molybdenum transport system permease</fullName>
    </recommendedName>
</protein>
<accession>A0ABT9SWK7</accession>
<evidence type="ECO:0000259" key="12">
    <source>
        <dbReference type="PROSITE" id="PS50928"/>
    </source>
</evidence>
<dbReference type="Proteomes" id="UP001237737">
    <property type="component" value="Unassembled WGS sequence"/>
</dbReference>
<keyword evidence="11" id="KW-0997">Cell inner membrane</keyword>
<keyword evidence="4 10" id="KW-0813">Transport</keyword>
<evidence type="ECO:0000256" key="2">
    <source>
        <dbReference type="ARBA" id="ARBA00004651"/>
    </source>
</evidence>
<dbReference type="SUPFAM" id="SSF161098">
    <property type="entry name" value="MetI-like"/>
    <property type="match status" value="1"/>
</dbReference>
<comment type="caution">
    <text evidence="13">The sequence shown here is derived from an EMBL/GenBank/DDBJ whole genome shotgun (WGS) entry which is preliminary data.</text>
</comment>
<evidence type="ECO:0000256" key="7">
    <source>
        <dbReference type="ARBA" id="ARBA00022692"/>
    </source>
</evidence>
<comment type="subcellular location">
    <subcellularLocation>
        <location evidence="11">Cell inner membrane</location>
        <topology evidence="11">Multi-pass membrane protein</topology>
    </subcellularLocation>
    <subcellularLocation>
        <location evidence="2 10">Cell membrane</location>
        <topology evidence="2 10">Multi-pass membrane protein</topology>
    </subcellularLocation>
</comment>
<dbReference type="CDD" id="cd06261">
    <property type="entry name" value="TM_PBP2"/>
    <property type="match status" value="1"/>
</dbReference>
<proteinExistence type="inferred from homology"/>
<evidence type="ECO:0000313" key="13">
    <source>
        <dbReference type="EMBL" id="MDQ0009160.1"/>
    </source>
</evidence>
<evidence type="ECO:0000256" key="4">
    <source>
        <dbReference type="ARBA" id="ARBA00022448"/>
    </source>
</evidence>
<feature type="transmembrane region" description="Helical" evidence="10">
    <location>
        <begin position="193"/>
        <end position="215"/>
    </location>
</feature>
<keyword evidence="9 10" id="KW-0472">Membrane</keyword>
<keyword evidence="7 10" id="KW-0812">Transmembrane</keyword>
<evidence type="ECO:0000256" key="1">
    <source>
        <dbReference type="ARBA" id="ARBA00002949"/>
    </source>
</evidence>
<dbReference type="PANTHER" id="PTHR30183:SF3">
    <property type="entry name" value="MOLYBDENUM TRANSPORT SYSTEM PERMEASE PROTEIN MODB"/>
    <property type="match status" value="1"/>
</dbReference>
<keyword evidence="8 10" id="KW-1133">Transmembrane helix</keyword>
<dbReference type="InterPro" id="IPR000515">
    <property type="entry name" value="MetI-like"/>
</dbReference>
<keyword evidence="5" id="KW-1003">Cell membrane</keyword>
<evidence type="ECO:0000256" key="5">
    <source>
        <dbReference type="ARBA" id="ARBA00022475"/>
    </source>
</evidence>
<dbReference type="Pfam" id="PF00528">
    <property type="entry name" value="BPD_transp_1"/>
    <property type="match status" value="1"/>
</dbReference>
<evidence type="ECO:0000256" key="11">
    <source>
        <dbReference type="RuleBase" id="RU365097"/>
    </source>
</evidence>
<keyword evidence="14" id="KW-1185">Reference proteome</keyword>
<dbReference type="RefSeq" id="WP_306848426.1">
    <property type="nucleotide sequence ID" value="NZ_JAUSSK010000002.1"/>
</dbReference>
<dbReference type="PANTHER" id="PTHR30183">
    <property type="entry name" value="MOLYBDENUM TRANSPORT SYSTEM PERMEASE PROTEIN MODB"/>
    <property type="match status" value="1"/>
</dbReference>
<feature type="transmembrane region" description="Helical" evidence="10">
    <location>
        <begin position="14"/>
        <end position="34"/>
    </location>
</feature>
<evidence type="ECO:0000256" key="8">
    <source>
        <dbReference type="ARBA" id="ARBA00022989"/>
    </source>
</evidence>
<comment type="function">
    <text evidence="1 11">Part of the binding-protein-dependent transport system for molybdenum; probably responsible for the translocation of the substrate across the membrane.</text>
</comment>
<evidence type="ECO:0000256" key="9">
    <source>
        <dbReference type="ARBA" id="ARBA00023136"/>
    </source>
</evidence>
<evidence type="ECO:0000256" key="3">
    <source>
        <dbReference type="ARBA" id="ARBA00007069"/>
    </source>
</evidence>
<reference evidence="13 14" key="1">
    <citation type="submission" date="2023-07" db="EMBL/GenBank/DDBJ databases">
        <title>Sorghum-associated microbial communities from plants grown in Nebraska, USA.</title>
        <authorList>
            <person name="Schachtman D."/>
        </authorList>
    </citation>
    <scope>NUCLEOTIDE SEQUENCE [LARGE SCALE GENOMIC DNA]</scope>
    <source>
        <strain evidence="13 14">CC60</strain>
    </source>
</reference>